<reference evidence="1 2" key="1">
    <citation type="submission" date="2019-06" db="EMBL/GenBank/DDBJ databases">
        <title>A complete genome sequence for Luteibacter pinisoli MAH-14.</title>
        <authorList>
            <person name="Baltrus D.A."/>
        </authorList>
    </citation>
    <scope>NUCLEOTIDE SEQUENCE [LARGE SCALE GENOMIC DNA]</scope>
    <source>
        <strain evidence="1 2">MAH-14</strain>
    </source>
</reference>
<name>A0A4Y5YZW9_9GAMM</name>
<dbReference type="EMBL" id="CP041046">
    <property type="protein sequence ID" value="QDE38441.1"/>
    <property type="molecule type" value="Genomic_DNA"/>
</dbReference>
<dbReference type="RefSeq" id="WP_139979943.1">
    <property type="nucleotide sequence ID" value="NZ_CP041046.1"/>
</dbReference>
<evidence type="ECO:0000313" key="2">
    <source>
        <dbReference type="Proteomes" id="UP000316093"/>
    </source>
</evidence>
<evidence type="ECO:0000313" key="1">
    <source>
        <dbReference type="EMBL" id="QDE38441.1"/>
    </source>
</evidence>
<dbReference type="KEGG" id="lpy:FIV34_04110"/>
<keyword evidence="2" id="KW-1185">Reference proteome</keyword>
<accession>A0A4Y5YZW9</accession>
<protein>
    <submittedName>
        <fullName evidence="1">Uncharacterized protein</fullName>
    </submittedName>
</protein>
<sequence>MLQSIFGEKSTPDALRAKLAQLESEESGLVTAYQEAALAAVDDTTKQPAADKAHAAMVGHQMNVERARAALNASTRREEAARRELEASTAAVAWTGCIEASKAREPVAAAYAAALKKAGELHAQLRAATAKVFQAVPPGWPTHRTDGFGIDGGYINTLTLSEYELHGLPGGSNPWGLQLSSFAGRFPEFTARIMQARDEALFGASHATEDAA</sequence>
<dbReference type="AlphaFoldDB" id="A0A4Y5YZW9"/>
<dbReference type="Proteomes" id="UP000316093">
    <property type="component" value="Chromosome"/>
</dbReference>
<gene>
    <name evidence="1" type="ORF">FIV34_04110</name>
</gene>
<proteinExistence type="predicted"/>
<organism evidence="1 2">
    <name type="scientific">Luteibacter pinisoli</name>
    <dbReference type="NCBI Taxonomy" id="2589080"/>
    <lineage>
        <taxon>Bacteria</taxon>
        <taxon>Pseudomonadati</taxon>
        <taxon>Pseudomonadota</taxon>
        <taxon>Gammaproteobacteria</taxon>
        <taxon>Lysobacterales</taxon>
        <taxon>Rhodanobacteraceae</taxon>
        <taxon>Luteibacter</taxon>
    </lineage>
</organism>